<keyword evidence="2" id="KW-1185">Reference proteome</keyword>
<name>A0A1B0C4B5_9MUSC</name>
<dbReference type="Proteomes" id="UP000092460">
    <property type="component" value="Unassembled WGS sequence"/>
</dbReference>
<organism evidence="1 2">
    <name type="scientific">Glossina palpalis gambiensis</name>
    <dbReference type="NCBI Taxonomy" id="67801"/>
    <lineage>
        <taxon>Eukaryota</taxon>
        <taxon>Metazoa</taxon>
        <taxon>Ecdysozoa</taxon>
        <taxon>Arthropoda</taxon>
        <taxon>Hexapoda</taxon>
        <taxon>Insecta</taxon>
        <taxon>Pterygota</taxon>
        <taxon>Neoptera</taxon>
        <taxon>Endopterygota</taxon>
        <taxon>Diptera</taxon>
        <taxon>Brachycera</taxon>
        <taxon>Muscomorpha</taxon>
        <taxon>Hippoboscoidea</taxon>
        <taxon>Glossinidae</taxon>
        <taxon>Glossina</taxon>
    </lineage>
</organism>
<dbReference type="VEuPathDB" id="VectorBase:GPPI048771"/>
<protein>
    <submittedName>
        <fullName evidence="1">Uncharacterized protein</fullName>
    </submittedName>
</protein>
<dbReference type="EnsemblMetazoa" id="GPPI048771-RA">
    <property type="protein sequence ID" value="GPPI048771-PA"/>
    <property type="gene ID" value="GPPI048771"/>
</dbReference>
<dbReference type="EMBL" id="JXJN01025366">
    <property type="status" value="NOT_ANNOTATED_CDS"/>
    <property type="molecule type" value="Genomic_DNA"/>
</dbReference>
<dbReference type="STRING" id="67801.A0A1B0C4B5"/>
<evidence type="ECO:0000313" key="1">
    <source>
        <dbReference type="EnsemblMetazoa" id="GPPI048771-PA"/>
    </source>
</evidence>
<dbReference type="AlphaFoldDB" id="A0A1B0C4B5"/>
<accession>A0A1B0C4B5</accession>
<reference evidence="1" key="2">
    <citation type="submission" date="2020-05" db="UniProtKB">
        <authorList>
            <consortium name="EnsemblMetazoa"/>
        </authorList>
    </citation>
    <scope>IDENTIFICATION</scope>
    <source>
        <strain evidence="1">IAEA</strain>
    </source>
</reference>
<sequence length="228" mass="26325">MLTSQLLRFTLRLILNARKRSKFRSKHKIDSYKEISNMPISPKADGNAVQEILKAITKLGLSQRRTNYDLLHPSRVMASNFIDYYHLYDGNLIPNFKYLRPAFPKAEVHEAFHQAYDIFCASMTQHMRTVVAQLGFFKQGGSCGSGSIHPINLLGYSLFMLLKGTNWRKTLHVNISQSKNVPDWRLLLDNARERKLLYEITTDCIYDMQANVTEKIKLKKPLQDTNSN</sequence>
<proteinExistence type="predicted"/>
<evidence type="ECO:0000313" key="2">
    <source>
        <dbReference type="Proteomes" id="UP000092460"/>
    </source>
</evidence>
<reference evidence="2" key="1">
    <citation type="submission" date="2015-01" db="EMBL/GenBank/DDBJ databases">
        <authorList>
            <person name="Aksoy S."/>
            <person name="Warren W."/>
            <person name="Wilson R.K."/>
        </authorList>
    </citation>
    <scope>NUCLEOTIDE SEQUENCE [LARGE SCALE GENOMIC DNA]</scope>
    <source>
        <strain evidence="2">IAEA</strain>
    </source>
</reference>